<evidence type="ECO:0000256" key="10">
    <source>
        <dbReference type="RuleBase" id="RU079119"/>
    </source>
</evidence>
<reference evidence="13 14" key="1">
    <citation type="journal article" date="2016" name="Mol. Biol. Evol.">
        <title>Comparative Genomics of Early-Diverging Mushroom-Forming Fungi Provides Insights into the Origins of Lignocellulose Decay Capabilities.</title>
        <authorList>
            <person name="Nagy L.G."/>
            <person name="Riley R."/>
            <person name="Tritt A."/>
            <person name="Adam C."/>
            <person name="Daum C."/>
            <person name="Floudas D."/>
            <person name="Sun H."/>
            <person name="Yadav J.S."/>
            <person name="Pangilinan J."/>
            <person name="Larsson K.H."/>
            <person name="Matsuura K."/>
            <person name="Barry K."/>
            <person name="Labutti K."/>
            <person name="Kuo R."/>
            <person name="Ohm R.A."/>
            <person name="Bhattacharya S.S."/>
            <person name="Shirouzu T."/>
            <person name="Yoshinaga Y."/>
            <person name="Martin F.M."/>
            <person name="Grigoriev I.V."/>
            <person name="Hibbett D.S."/>
        </authorList>
    </citation>
    <scope>NUCLEOTIDE SEQUENCE [LARGE SCALE GENOMIC DNA]</scope>
    <source>
        <strain evidence="13 14">93-53</strain>
    </source>
</reference>
<feature type="transmembrane region" description="Helical" evidence="10">
    <location>
        <begin position="216"/>
        <end position="236"/>
    </location>
</feature>
<keyword evidence="6" id="KW-0564">Palmitate</keyword>
<dbReference type="AlphaFoldDB" id="A0A165BFF1"/>
<name>A0A165BFF1_9APHY</name>
<comment type="domain">
    <text evidence="10">The DHHC domain is required for palmitoyltransferase activity.</text>
</comment>
<dbReference type="EMBL" id="KV427673">
    <property type="protein sequence ID" value="KZT00941.1"/>
    <property type="molecule type" value="Genomic_DNA"/>
</dbReference>
<dbReference type="GeneID" id="63828031"/>
<dbReference type="PROSITE" id="PS50216">
    <property type="entry name" value="DHHC"/>
    <property type="match status" value="1"/>
</dbReference>
<evidence type="ECO:0000256" key="6">
    <source>
        <dbReference type="ARBA" id="ARBA00023139"/>
    </source>
</evidence>
<dbReference type="InterPro" id="IPR039859">
    <property type="entry name" value="PFA4/ZDH16/20/ERF2-like"/>
</dbReference>
<evidence type="ECO:0000256" key="5">
    <source>
        <dbReference type="ARBA" id="ARBA00023136"/>
    </source>
</evidence>
<evidence type="ECO:0000256" key="11">
    <source>
        <dbReference type="SAM" id="MobiDB-lite"/>
    </source>
</evidence>
<comment type="catalytic activity">
    <reaction evidence="9 10">
        <text>L-cysteinyl-[protein] + hexadecanoyl-CoA = S-hexadecanoyl-L-cysteinyl-[protein] + CoA</text>
        <dbReference type="Rhea" id="RHEA:36683"/>
        <dbReference type="Rhea" id="RHEA-COMP:10131"/>
        <dbReference type="Rhea" id="RHEA-COMP:11032"/>
        <dbReference type="ChEBI" id="CHEBI:29950"/>
        <dbReference type="ChEBI" id="CHEBI:57287"/>
        <dbReference type="ChEBI" id="CHEBI:57379"/>
        <dbReference type="ChEBI" id="CHEBI:74151"/>
        <dbReference type="EC" id="2.3.1.225"/>
    </reaction>
</comment>
<feature type="transmembrane region" description="Helical" evidence="10">
    <location>
        <begin position="21"/>
        <end position="48"/>
    </location>
</feature>
<keyword evidence="5 10" id="KW-0472">Membrane</keyword>
<feature type="domain" description="Palmitoyltransferase DHHC" evidence="12">
    <location>
        <begin position="142"/>
        <end position="258"/>
    </location>
</feature>
<dbReference type="InterPro" id="IPR001594">
    <property type="entry name" value="Palmitoyltrfase_DHHC"/>
</dbReference>
<feature type="transmembrane region" description="Helical" evidence="10">
    <location>
        <begin position="179"/>
        <end position="196"/>
    </location>
</feature>
<evidence type="ECO:0000313" key="14">
    <source>
        <dbReference type="Proteomes" id="UP000076871"/>
    </source>
</evidence>
<dbReference type="OrthoDB" id="9909019at2759"/>
<protein>
    <recommendedName>
        <fullName evidence="10">Palmitoyltransferase</fullName>
        <ecNumber evidence="10">2.3.1.225</ecNumber>
    </recommendedName>
</protein>
<dbReference type="Proteomes" id="UP000076871">
    <property type="component" value="Unassembled WGS sequence"/>
</dbReference>
<dbReference type="GO" id="GO:0019706">
    <property type="term" value="F:protein-cysteine S-palmitoyltransferase activity"/>
    <property type="evidence" value="ECO:0007669"/>
    <property type="project" value="UniProtKB-EC"/>
</dbReference>
<evidence type="ECO:0000256" key="3">
    <source>
        <dbReference type="ARBA" id="ARBA00022692"/>
    </source>
</evidence>
<dbReference type="Pfam" id="PF01529">
    <property type="entry name" value="DHHC"/>
    <property type="match status" value="1"/>
</dbReference>
<keyword evidence="2 10" id="KW-0808">Transferase</keyword>
<evidence type="ECO:0000256" key="1">
    <source>
        <dbReference type="ARBA" id="ARBA00004141"/>
    </source>
</evidence>
<dbReference type="InParanoid" id="A0A165BFF1"/>
<feature type="region of interest" description="Disordered" evidence="11">
    <location>
        <begin position="326"/>
        <end position="348"/>
    </location>
</feature>
<evidence type="ECO:0000256" key="4">
    <source>
        <dbReference type="ARBA" id="ARBA00022989"/>
    </source>
</evidence>
<comment type="similarity">
    <text evidence="10">Belongs to the DHHC palmitoyltransferase family.</text>
</comment>
<sequence length="348" mass="40044">MICARQVFRCFRRLERIADRITGAAGPLFVTLGVILLSSGAFCFFEVIQPTLPLLWLTTPICALIAFNLFMHYYWVCTIPPGFIDDPPLSPEPRSGWMWAQKRTSTPGGVRWSELLNVTRASMRRCRKCLVMRPEEVLMGVRCERSHHCRICNRCVLKYDHHCPVRINQCVGLHNERHFVLFLIYLSISTFCYAISGWPHVLSAMGWHGDDTWDYYAPPIAFVITFILSAILFFAVTIMTAWHLYGIACGETSVEAADNEMYRTMAKGRGETFVNSYDLGKRRNLELFFNVGQDGYPLYTLLFPFRIEPYTDGRAWARRPGLERHRGVQEGEELTDDDDDDEEEEVAV</sequence>
<organism evidence="13 14">
    <name type="scientific">Laetiporus sulphureus 93-53</name>
    <dbReference type="NCBI Taxonomy" id="1314785"/>
    <lineage>
        <taxon>Eukaryota</taxon>
        <taxon>Fungi</taxon>
        <taxon>Dikarya</taxon>
        <taxon>Basidiomycota</taxon>
        <taxon>Agaricomycotina</taxon>
        <taxon>Agaricomycetes</taxon>
        <taxon>Polyporales</taxon>
        <taxon>Laetiporus</taxon>
    </lineage>
</organism>
<dbReference type="RefSeq" id="XP_040758681.1">
    <property type="nucleotide sequence ID" value="XM_040911002.1"/>
</dbReference>
<comment type="subcellular location">
    <subcellularLocation>
        <location evidence="1">Membrane</location>
        <topology evidence="1">Multi-pass membrane protein</topology>
    </subcellularLocation>
</comment>
<accession>A0A165BFF1</accession>
<dbReference type="GO" id="GO:0016020">
    <property type="term" value="C:membrane"/>
    <property type="evidence" value="ECO:0007669"/>
    <property type="project" value="UniProtKB-SubCell"/>
</dbReference>
<evidence type="ECO:0000256" key="2">
    <source>
        <dbReference type="ARBA" id="ARBA00022679"/>
    </source>
</evidence>
<feature type="compositionally biased region" description="Acidic residues" evidence="11">
    <location>
        <begin position="330"/>
        <end position="348"/>
    </location>
</feature>
<dbReference type="EC" id="2.3.1.225" evidence="10"/>
<feature type="transmembrane region" description="Helical" evidence="10">
    <location>
        <begin position="54"/>
        <end position="75"/>
    </location>
</feature>
<proteinExistence type="inferred from homology"/>
<keyword evidence="14" id="KW-1185">Reference proteome</keyword>
<keyword evidence="7" id="KW-0449">Lipoprotein</keyword>
<evidence type="ECO:0000256" key="8">
    <source>
        <dbReference type="ARBA" id="ARBA00023315"/>
    </source>
</evidence>
<evidence type="ECO:0000256" key="7">
    <source>
        <dbReference type="ARBA" id="ARBA00023288"/>
    </source>
</evidence>
<keyword evidence="8 10" id="KW-0012">Acyltransferase</keyword>
<keyword evidence="4 10" id="KW-1133">Transmembrane helix</keyword>
<evidence type="ECO:0000259" key="12">
    <source>
        <dbReference type="Pfam" id="PF01529"/>
    </source>
</evidence>
<gene>
    <name evidence="13" type="ORF">LAESUDRAFT_739392</name>
</gene>
<evidence type="ECO:0000256" key="9">
    <source>
        <dbReference type="ARBA" id="ARBA00048048"/>
    </source>
</evidence>
<dbReference type="PANTHER" id="PTHR12246">
    <property type="entry name" value="PALMITOYLTRANSFERASE ZDHHC16"/>
    <property type="match status" value="1"/>
</dbReference>
<dbReference type="STRING" id="1314785.A0A165BFF1"/>
<evidence type="ECO:0000313" key="13">
    <source>
        <dbReference type="EMBL" id="KZT00941.1"/>
    </source>
</evidence>
<keyword evidence="3 10" id="KW-0812">Transmembrane</keyword>